<dbReference type="Gene3D" id="1.10.10.10">
    <property type="entry name" value="Winged helix-like DNA-binding domain superfamily/Winged helix DNA-binding domain"/>
    <property type="match status" value="1"/>
</dbReference>
<feature type="region of interest" description="Disordered" evidence="4">
    <location>
        <begin position="1338"/>
        <end position="1432"/>
    </location>
</feature>
<dbReference type="InterPro" id="IPR003118">
    <property type="entry name" value="Pointed_dom"/>
</dbReference>
<dbReference type="SMART" id="SM00251">
    <property type="entry name" value="SAM_PNT"/>
    <property type="match status" value="1"/>
</dbReference>
<dbReference type="GO" id="GO:0005634">
    <property type="term" value="C:nucleus"/>
    <property type="evidence" value="ECO:0000318"/>
    <property type="project" value="GO_Central"/>
</dbReference>
<feature type="region of interest" description="Disordered" evidence="4">
    <location>
        <begin position="398"/>
        <end position="432"/>
    </location>
</feature>
<dbReference type="PROSITE" id="PS51433">
    <property type="entry name" value="PNT"/>
    <property type="match status" value="1"/>
</dbReference>
<feature type="compositionally biased region" description="Basic and acidic residues" evidence="4">
    <location>
        <begin position="844"/>
        <end position="853"/>
    </location>
</feature>
<dbReference type="RefSeq" id="XP_035673403.1">
    <property type="nucleotide sequence ID" value="XM_035817510.1"/>
</dbReference>
<feature type="region of interest" description="Disordered" evidence="4">
    <location>
        <begin position="96"/>
        <end position="135"/>
    </location>
</feature>
<dbReference type="GO" id="GO:0000981">
    <property type="term" value="F:DNA-binding transcription factor activity, RNA polymerase II-specific"/>
    <property type="evidence" value="ECO:0000318"/>
    <property type="project" value="GO_Central"/>
</dbReference>
<dbReference type="CDD" id="cd08535">
    <property type="entry name" value="SAM_PNT-Tel_Yan"/>
    <property type="match status" value="1"/>
</dbReference>
<proteinExistence type="inferred from homology"/>
<dbReference type="PROSITE" id="PS50061">
    <property type="entry name" value="ETS_DOMAIN_3"/>
    <property type="match status" value="1"/>
</dbReference>
<dbReference type="OMA" id="ANPISHD"/>
<feature type="compositionally biased region" description="Polar residues" evidence="4">
    <location>
        <begin position="365"/>
        <end position="383"/>
    </location>
</feature>
<dbReference type="GeneID" id="118413897"/>
<dbReference type="PROSITE" id="PS00345">
    <property type="entry name" value="ETS_DOMAIN_1"/>
    <property type="match status" value="1"/>
</dbReference>
<feature type="region of interest" description="Disordered" evidence="4">
    <location>
        <begin position="1190"/>
        <end position="1224"/>
    </location>
</feature>
<dbReference type="OrthoDB" id="5975550at2759"/>
<reference evidence="8" key="2">
    <citation type="submission" date="2025-08" db="UniProtKB">
        <authorList>
            <consortium name="RefSeq"/>
        </authorList>
    </citation>
    <scope>IDENTIFICATION</scope>
    <source>
        <strain evidence="8">S238N-H82</strain>
        <tissue evidence="8">Testes</tissue>
    </source>
</reference>
<feature type="region of interest" description="Disordered" evidence="4">
    <location>
        <begin position="582"/>
        <end position="681"/>
    </location>
</feature>
<dbReference type="GO" id="GO:0006357">
    <property type="term" value="P:regulation of transcription by RNA polymerase II"/>
    <property type="evidence" value="ECO:0000318"/>
    <property type="project" value="GO_Central"/>
</dbReference>
<feature type="compositionally biased region" description="Polar residues" evidence="4">
    <location>
        <begin position="300"/>
        <end position="309"/>
    </location>
</feature>
<evidence type="ECO:0000313" key="7">
    <source>
        <dbReference type="Proteomes" id="UP000001554"/>
    </source>
</evidence>
<evidence type="ECO:0000256" key="4">
    <source>
        <dbReference type="SAM" id="MobiDB-lite"/>
    </source>
</evidence>
<dbReference type="Gene3D" id="1.10.150.50">
    <property type="entry name" value="Transcription Factor, Ets-1"/>
    <property type="match status" value="1"/>
</dbReference>
<feature type="compositionally biased region" description="Basic and acidic residues" evidence="4">
    <location>
        <begin position="1368"/>
        <end position="1381"/>
    </location>
</feature>
<evidence type="ECO:0000259" key="5">
    <source>
        <dbReference type="PROSITE" id="PS50061"/>
    </source>
</evidence>
<dbReference type="SMART" id="SM00413">
    <property type="entry name" value="ETS"/>
    <property type="match status" value="1"/>
</dbReference>
<dbReference type="GO" id="GO:0030154">
    <property type="term" value="P:cell differentiation"/>
    <property type="evidence" value="ECO:0000318"/>
    <property type="project" value="GO_Central"/>
</dbReference>
<feature type="domain" description="ETS" evidence="5">
    <location>
        <begin position="1036"/>
        <end position="1118"/>
    </location>
</feature>
<comment type="subcellular location">
    <subcellularLocation>
        <location evidence="3">Nucleus</location>
    </subcellularLocation>
</comment>
<gene>
    <name evidence="8" type="primary">LOC118413897</name>
</gene>
<feature type="compositionally biased region" description="Polar residues" evidence="4">
    <location>
        <begin position="904"/>
        <end position="916"/>
    </location>
</feature>
<dbReference type="Proteomes" id="UP000001554">
    <property type="component" value="Chromosome 4"/>
</dbReference>
<accession>A0A9J7L119</accession>
<dbReference type="InterPro" id="IPR036390">
    <property type="entry name" value="WH_DNA-bd_sf"/>
</dbReference>
<dbReference type="SUPFAM" id="SSF46785">
    <property type="entry name" value="Winged helix' DNA-binding domain"/>
    <property type="match status" value="1"/>
</dbReference>
<name>A0A9J7L119_BRAFL</name>
<feature type="region of interest" description="Disordered" evidence="4">
    <location>
        <begin position="1301"/>
        <end position="1321"/>
    </location>
</feature>
<keyword evidence="2 3" id="KW-0238">DNA-binding</keyword>
<dbReference type="InterPro" id="IPR036388">
    <property type="entry name" value="WH-like_DNA-bd_sf"/>
</dbReference>
<feature type="region of interest" description="Disordered" evidence="4">
    <location>
        <begin position="986"/>
        <end position="1006"/>
    </location>
</feature>
<dbReference type="InterPro" id="IPR013761">
    <property type="entry name" value="SAM/pointed_sf"/>
</dbReference>
<protein>
    <submittedName>
        <fullName evidence="8">Bromodomain-containing protein 4-like isoform X1</fullName>
    </submittedName>
</protein>
<feature type="compositionally biased region" description="Polar residues" evidence="4">
    <location>
        <begin position="648"/>
        <end position="664"/>
    </location>
</feature>
<dbReference type="GO" id="GO:0043565">
    <property type="term" value="F:sequence-specific DNA binding"/>
    <property type="evidence" value="ECO:0007669"/>
    <property type="project" value="InterPro"/>
</dbReference>
<feature type="region of interest" description="Disordered" evidence="4">
    <location>
        <begin position="1128"/>
        <end position="1157"/>
    </location>
</feature>
<feature type="compositionally biased region" description="Polar residues" evidence="4">
    <location>
        <begin position="1136"/>
        <end position="1145"/>
    </location>
</feature>
<feature type="region of interest" description="Disordered" evidence="4">
    <location>
        <begin position="740"/>
        <end position="926"/>
    </location>
</feature>
<evidence type="ECO:0000256" key="3">
    <source>
        <dbReference type="RuleBase" id="RU004019"/>
    </source>
</evidence>
<evidence type="ECO:0000313" key="8">
    <source>
        <dbReference type="RefSeq" id="XP_035673403.1"/>
    </source>
</evidence>
<dbReference type="InterPro" id="IPR046328">
    <property type="entry name" value="ETS_fam"/>
</dbReference>
<feature type="compositionally biased region" description="Basic and acidic residues" evidence="4">
    <location>
        <begin position="402"/>
        <end position="411"/>
    </location>
</feature>
<evidence type="ECO:0000256" key="2">
    <source>
        <dbReference type="ARBA" id="ARBA00023125"/>
    </source>
</evidence>
<dbReference type="Pfam" id="PF02198">
    <property type="entry name" value="SAM_PNT"/>
    <property type="match status" value="1"/>
</dbReference>
<feature type="domain" description="PNT" evidence="6">
    <location>
        <begin position="141"/>
        <end position="225"/>
    </location>
</feature>
<keyword evidence="3" id="KW-0539">Nucleus</keyword>
<dbReference type="SUPFAM" id="SSF47769">
    <property type="entry name" value="SAM/Pointed domain"/>
    <property type="match status" value="1"/>
</dbReference>
<dbReference type="KEGG" id="bfo:118413897"/>
<dbReference type="InterPro" id="IPR000418">
    <property type="entry name" value="Ets_dom"/>
</dbReference>
<feature type="compositionally biased region" description="Polar residues" evidence="4">
    <location>
        <begin position="588"/>
        <end position="620"/>
    </location>
</feature>
<feature type="compositionally biased region" description="Basic and acidic residues" evidence="4">
    <location>
        <begin position="286"/>
        <end position="298"/>
    </location>
</feature>
<feature type="region of interest" description="Disordered" evidence="4">
    <location>
        <begin position="270"/>
        <end position="309"/>
    </location>
</feature>
<dbReference type="PANTHER" id="PTHR11849">
    <property type="entry name" value="ETS"/>
    <property type="match status" value="1"/>
</dbReference>
<dbReference type="PANTHER" id="PTHR11849:SF201">
    <property type="entry name" value="ETS DNA-BINDING PROTEIN POKKURI"/>
    <property type="match status" value="1"/>
</dbReference>
<organism evidence="7 8">
    <name type="scientific">Branchiostoma floridae</name>
    <name type="common">Florida lancelet</name>
    <name type="synonym">Amphioxus</name>
    <dbReference type="NCBI Taxonomy" id="7739"/>
    <lineage>
        <taxon>Eukaryota</taxon>
        <taxon>Metazoa</taxon>
        <taxon>Chordata</taxon>
        <taxon>Cephalochordata</taxon>
        <taxon>Leptocardii</taxon>
        <taxon>Amphioxiformes</taxon>
        <taxon>Branchiostomatidae</taxon>
        <taxon>Branchiostoma</taxon>
    </lineage>
</organism>
<feature type="region of interest" description="Disordered" evidence="4">
    <location>
        <begin position="365"/>
        <end position="385"/>
    </location>
</feature>
<comment type="similarity">
    <text evidence="1 3">Belongs to the ETS family.</text>
</comment>
<reference evidence="7" key="1">
    <citation type="journal article" date="2020" name="Nat. Ecol. Evol.">
        <title>Deeply conserved synteny resolves early events in vertebrate evolution.</title>
        <authorList>
            <person name="Simakov O."/>
            <person name="Marletaz F."/>
            <person name="Yue J.X."/>
            <person name="O'Connell B."/>
            <person name="Jenkins J."/>
            <person name="Brandt A."/>
            <person name="Calef R."/>
            <person name="Tung C.H."/>
            <person name="Huang T.K."/>
            <person name="Schmutz J."/>
            <person name="Satoh N."/>
            <person name="Yu J.K."/>
            <person name="Putnam N.H."/>
            <person name="Green R.E."/>
            <person name="Rokhsar D.S."/>
        </authorList>
    </citation>
    <scope>NUCLEOTIDE SEQUENCE [LARGE SCALE GENOMIC DNA]</scope>
    <source>
        <strain evidence="7">S238N-H82</strain>
    </source>
</reference>
<dbReference type="PRINTS" id="PR00454">
    <property type="entry name" value="ETSDOMAIN"/>
</dbReference>
<evidence type="ECO:0000259" key="6">
    <source>
        <dbReference type="PROSITE" id="PS51433"/>
    </source>
</evidence>
<feature type="compositionally biased region" description="Polar residues" evidence="4">
    <location>
        <begin position="124"/>
        <end position="135"/>
    </location>
</feature>
<feature type="compositionally biased region" description="Pro residues" evidence="4">
    <location>
        <begin position="986"/>
        <end position="1000"/>
    </location>
</feature>
<feature type="compositionally biased region" description="Basic and acidic residues" evidence="4">
    <location>
        <begin position="1404"/>
        <end position="1418"/>
    </location>
</feature>
<sequence length="1432" mass="158589">MQNYPGLRWPQLPPARWRPDFPVPPLPMPPERGVFPFQRPVRMAGAGGGHESSGQPPPGPVIYSVHSGAHIPQEIARDIGVPLQYLGFNHPMLAHNDAPSQPFPTSGVQQPFPPHNPRHPDPRSQAQLTRPTVTSPPVSRIIMPAWQHNKPMPLAGIHPYQWTKADVLTWVRWAVDEFSLTGVDEQRFGMNGKALSLLGKEGFTDRVPFAGDVLYNLLHNLLQGYEHLARNNIPISQPRNAPMCYPTPPSTNPSPQITVSSPGATITRLLDSGDPVPTQPVASQKSETETDKPSEVEKLVTSSCSPTGSSEIVRTASAQLHRLKEQHDKLLPSVLSAPELQVQDEPVGTTGSPTMPELTKIEDSPTSVITTGSQTTLTDSSSGHEAVIQRPMVAPVVPNSARCEEDQKKSTNQDPASVQGHKTDPMSRHPKRRWSVDAVVRETANPINHDQRAAKVIRVGPTVEGVEVQGRMMSPPSLPGEKTPRVGENIFIPCPEIERELAKLRERDARRMKLYDRSINEESLRAERRYMVYAEPGRVIRPFDQVQFQAHLQGGSFVRPPAHTGPVVGEAAVLQQLHGPPLHALPAQQGTTPTSTPASIAQRPVTRSSQNGAQQQASTTDHQEKKESNAQSTQTQETAGVDGLKSAVSDTSKASEPSHTQTRDGNMPPAVPPGHTALGPHLIRGDARLPLLHSTIEQLRARRPPLFPYMRLPLPAQILGPDGKPLHEMVARHRLPVPVFPQYSRQERDRGPEQVPTSGEHPVSVDQPPRPVFPPNSTSDPNLRTLPVPPIYRLAVPTAPPSGPSPGQQVYDLRGVPQDRPVSSRPEDPPSAPVQEHTPAMTDVRVKVERPEGPEEGYGVAPENRQGHDHSTHQQRSPVIIKTEHREEEPSDVTGQDQGEEAVTPNTVEPSAQQAVNEEKPSEEAAQQHILRQMLTRDRKGYCKEFWERVHNSQSSSTTLTTPTNDIKLFQGVTTSQPTSLVPILPMPHPDPRGPPPPPVKRGRGRPRLYWPGYRKKPPPQTNTPPGAPVRGTKCRLLWEFLLRLLANEEKYKHAIKWLDKPRKVFRIVNANAIARLWGKQKNRDNMTYEKLSRAMRYYYRMDILVKEGSQRLTYRFLKGLEDIHADRANRRRNRSGSTSATSRNAPPLTNEPHNKMGVLDLDAEGKVEAKPQHNNLGNMQQETQRLYGTSVENVSSSMQKESEEGSGQQMPSQGASSSVSPGYSQALDVKMFRRSHSMPQEVANVTSVPKMEKDTVPVKIPYRSEDTPAANENNVRNFRPSLDSQYIELNRMLRHQAMPSSVVPSRGYHRTTDNIPKATTAPPIFKKRRFSVDGATPYSTASLDVSNNTNGGTAGSNTTKPYLQPPHRPESADTHVHVRITEAPSPKRTKIHHVFFPPAEHSPGGREPECERDKEDSGEQEEPLDMSVKKT</sequence>
<feature type="compositionally biased region" description="Polar residues" evidence="4">
    <location>
        <begin position="629"/>
        <end position="638"/>
    </location>
</feature>
<dbReference type="Pfam" id="PF00178">
    <property type="entry name" value="Ets"/>
    <property type="match status" value="1"/>
</dbReference>
<keyword evidence="7" id="KW-1185">Reference proteome</keyword>
<feature type="compositionally biased region" description="Low complexity" evidence="4">
    <location>
        <begin position="1347"/>
        <end position="1360"/>
    </location>
</feature>
<evidence type="ECO:0000256" key="1">
    <source>
        <dbReference type="ARBA" id="ARBA00005562"/>
    </source>
</evidence>